<evidence type="ECO:0000313" key="1">
    <source>
        <dbReference type="EMBL" id="QHU03731.1"/>
    </source>
</evidence>
<accession>A0A6C0JFN5</accession>
<dbReference type="AlphaFoldDB" id="A0A6C0JFN5"/>
<organism evidence="1">
    <name type="scientific">viral metagenome</name>
    <dbReference type="NCBI Taxonomy" id="1070528"/>
    <lineage>
        <taxon>unclassified sequences</taxon>
        <taxon>metagenomes</taxon>
        <taxon>organismal metagenomes</taxon>
    </lineage>
</organism>
<reference evidence="1" key="1">
    <citation type="journal article" date="2020" name="Nature">
        <title>Giant virus diversity and host interactions through global metagenomics.</title>
        <authorList>
            <person name="Schulz F."/>
            <person name="Roux S."/>
            <person name="Paez-Espino D."/>
            <person name="Jungbluth S."/>
            <person name="Walsh D.A."/>
            <person name="Denef V.J."/>
            <person name="McMahon K.D."/>
            <person name="Konstantinidis K.T."/>
            <person name="Eloe-Fadrosh E.A."/>
            <person name="Kyrpides N.C."/>
            <person name="Woyke T."/>
        </authorList>
    </citation>
    <scope>NUCLEOTIDE SEQUENCE</scope>
    <source>
        <strain evidence="1">GVMAG-M-3300027206-1</strain>
    </source>
</reference>
<name>A0A6C0JFN5_9ZZZZ</name>
<dbReference type="EMBL" id="MN740386">
    <property type="protein sequence ID" value="QHU03731.1"/>
    <property type="molecule type" value="Genomic_DNA"/>
</dbReference>
<protein>
    <submittedName>
        <fullName evidence="1">Uncharacterized protein</fullName>
    </submittedName>
</protein>
<sequence>MTNINTFQGDVFIHEYIKHSGDDNNLFGFSGTDTFKIATAGVDAIKVDADQNVDITGLIRHIGDENNLFGFSGTDTFKIATAGSDRLTVGSDGAVTVANDLFVSEYIKHSGDTDTYFGFNAANSWLVRTNGSDRISVNNAGNVTLGVNLYIPDYIYHSGDTNTYFGFNGGDSMVFITGGTTRLTINTSGLYTQSGGTALNYFKETTNGGSWTALGQNGTGFNINGQIAYQRVGNFCTAMARRVQFYAQGNFYLRHTVPSEFRPSHGGDILAWTTRVTTNGAFFAQAYYQNPYMYSVYHPNGSHFPAGGGTQHNFSAWGACWSV</sequence>
<proteinExistence type="predicted"/>